<dbReference type="PANTHER" id="PTHR10131">
    <property type="entry name" value="TNF RECEPTOR ASSOCIATED FACTOR"/>
    <property type="match status" value="1"/>
</dbReference>
<organism evidence="3 4">
    <name type="scientific">Stylophora pistillata</name>
    <name type="common">Smooth cauliflower coral</name>
    <dbReference type="NCBI Taxonomy" id="50429"/>
    <lineage>
        <taxon>Eukaryota</taxon>
        <taxon>Metazoa</taxon>
        <taxon>Cnidaria</taxon>
        <taxon>Anthozoa</taxon>
        <taxon>Hexacorallia</taxon>
        <taxon>Scleractinia</taxon>
        <taxon>Astrocoeniina</taxon>
        <taxon>Pocilloporidae</taxon>
        <taxon>Stylophora</taxon>
    </lineage>
</organism>
<evidence type="ECO:0000259" key="2">
    <source>
        <dbReference type="PROSITE" id="PS50144"/>
    </source>
</evidence>
<dbReference type="InterPro" id="IPR008974">
    <property type="entry name" value="TRAF-like"/>
</dbReference>
<dbReference type="GO" id="GO:0005164">
    <property type="term" value="F:tumor necrosis factor receptor binding"/>
    <property type="evidence" value="ECO:0007669"/>
    <property type="project" value="TreeGrafter"/>
</dbReference>
<dbReference type="Proteomes" id="UP000225706">
    <property type="component" value="Unassembled WGS sequence"/>
</dbReference>
<reference evidence="4" key="1">
    <citation type="journal article" date="2017" name="bioRxiv">
        <title>Comparative analysis of the genomes of Stylophora pistillata and Acropora digitifera provides evidence for extensive differences between species of corals.</title>
        <authorList>
            <person name="Voolstra C.R."/>
            <person name="Li Y."/>
            <person name="Liew Y.J."/>
            <person name="Baumgarten S."/>
            <person name="Zoccola D."/>
            <person name="Flot J.-F."/>
            <person name="Tambutte S."/>
            <person name="Allemand D."/>
            <person name="Aranda M."/>
        </authorList>
    </citation>
    <scope>NUCLEOTIDE SEQUENCE [LARGE SCALE GENOMIC DNA]</scope>
</reference>
<dbReference type="Gene3D" id="2.60.210.10">
    <property type="entry name" value="Apoptosis, Tumor Necrosis Factor Receptor Associated Protein 2, Chain A"/>
    <property type="match status" value="1"/>
</dbReference>
<accession>A0A2B4RIE2</accession>
<dbReference type="SUPFAM" id="SSF57850">
    <property type="entry name" value="RING/U-box"/>
    <property type="match status" value="1"/>
</dbReference>
<dbReference type="InterPro" id="IPR049342">
    <property type="entry name" value="TRAF1-6_MATH_dom"/>
</dbReference>
<dbReference type="STRING" id="50429.A0A2B4RIE2"/>
<dbReference type="PROSITE" id="PS50144">
    <property type="entry name" value="MATH"/>
    <property type="match status" value="1"/>
</dbReference>
<evidence type="ECO:0000256" key="1">
    <source>
        <dbReference type="SAM" id="Coils"/>
    </source>
</evidence>
<feature type="coiled-coil region" evidence="1">
    <location>
        <begin position="225"/>
        <end position="280"/>
    </location>
</feature>
<keyword evidence="4" id="KW-1185">Reference proteome</keyword>
<keyword evidence="1" id="KW-0175">Coiled coil</keyword>
<dbReference type="EMBL" id="LSMT01000535">
    <property type="protein sequence ID" value="PFX16573.1"/>
    <property type="molecule type" value="Genomic_DNA"/>
</dbReference>
<dbReference type="Gene3D" id="3.30.40.10">
    <property type="entry name" value="Zinc/RING finger domain, C3HC4 (zinc finger)"/>
    <property type="match status" value="2"/>
</dbReference>
<dbReference type="OrthoDB" id="5945397at2759"/>
<name>A0A2B4RIE2_STYPI</name>
<protein>
    <submittedName>
        <fullName evidence="3">TNF receptor-associated factor 4</fullName>
    </submittedName>
</protein>
<keyword evidence="3" id="KW-0675">Receptor</keyword>
<proteinExistence type="predicted"/>
<dbReference type="SUPFAM" id="SSF49599">
    <property type="entry name" value="TRAF domain-like"/>
    <property type="match status" value="1"/>
</dbReference>
<dbReference type="PANTHER" id="PTHR10131:SF94">
    <property type="entry name" value="TNF RECEPTOR-ASSOCIATED FACTOR 4"/>
    <property type="match status" value="1"/>
</dbReference>
<sequence>MAESASNQYRPPSGHDEDFVEAVDEDFQCLIYHLPLKEPVLTRCDRRYCKGCLDEHIRGTFCLIKQQKERFSLLESDVQVVAVNGLGNTLVQRRLPKQHESIECVWRIPLCIHWSERHPACKMQNHIKQCSKFPVTRPNNCGRSISRDMVSTVLGQSFPVNMQGRVVNERHAILLLPIISSKVRKYVSWLKDIHCFVMSVVQRQEMESHLESSSRVPFDLVYFKLNNTEDELKNTKAELSETKDELNATKDDLRETIDELNETKDELSETKDELKRLQLSSIKHTNSFLWRINGLSEIFKQAKTDKDKDDIYSEPFYAKTGTESYGYKLKVNVCPNGHDVGEKTHLSVYIFIMKGEYDTILPWPFTERVKFTLIDQQEDPDQRQNKTSEIVGEDNEYFARPVTDKNSGWGFPKFTSHEEIYERRLVVDDTLFLQIDIRSPSS</sequence>
<dbReference type="AlphaFoldDB" id="A0A2B4RIE2"/>
<dbReference type="GO" id="GO:0043122">
    <property type="term" value="P:regulation of canonical NF-kappaB signal transduction"/>
    <property type="evidence" value="ECO:0007669"/>
    <property type="project" value="TreeGrafter"/>
</dbReference>
<evidence type="ECO:0000313" key="4">
    <source>
        <dbReference type="Proteomes" id="UP000225706"/>
    </source>
</evidence>
<evidence type="ECO:0000313" key="3">
    <source>
        <dbReference type="EMBL" id="PFX16573.1"/>
    </source>
</evidence>
<dbReference type="Pfam" id="PF21355">
    <property type="entry name" value="TRAF-mep_MATH"/>
    <property type="match status" value="1"/>
</dbReference>
<dbReference type="InterPro" id="IPR013083">
    <property type="entry name" value="Znf_RING/FYVE/PHD"/>
</dbReference>
<dbReference type="InterPro" id="IPR002083">
    <property type="entry name" value="MATH/TRAF_dom"/>
</dbReference>
<dbReference type="SMART" id="SM00061">
    <property type="entry name" value="MATH"/>
    <property type="match status" value="1"/>
</dbReference>
<dbReference type="GO" id="GO:0031625">
    <property type="term" value="F:ubiquitin protein ligase binding"/>
    <property type="evidence" value="ECO:0007669"/>
    <property type="project" value="TreeGrafter"/>
</dbReference>
<feature type="domain" description="MATH" evidence="2">
    <location>
        <begin position="285"/>
        <end position="437"/>
    </location>
</feature>
<gene>
    <name evidence="3" type="primary">Traf4</name>
    <name evidence="3" type="ORF">AWC38_SpisGene19142</name>
</gene>
<comment type="caution">
    <text evidence="3">The sequence shown here is derived from an EMBL/GenBank/DDBJ whole genome shotgun (WGS) entry which is preliminary data.</text>
</comment>